<name>A0ABW4JAH4_9BACL</name>
<evidence type="ECO:0008006" key="3">
    <source>
        <dbReference type="Google" id="ProtNLM"/>
    </source>
</evidence>
<dbReference type="SUPFAM" id="SSF57802">
    <property type="entry name" value="Rubredoxin-like"/>
    <property type="match status" value="1"/>
</dbReference>
<keyword evidence="2" id="KW-1185">Reference proteome</keyword>
<organism evidence="1 2">
    <name type="scientific">Alicyclobacillus fodiniaquatilis</name>
    <dbReference type="NCBI Taxonomy" id="1661150"/>
    <lineage>
        <taxon>Bacteria</taxon>
        <taxon>Bacillati</taxon>
        <taxon>Bacillota</taxon>
        <taxon>Bacilli</taxon>
        <taxon>Bacillales</taxon>
        <taxon>Alicyclobacillaceae</taxon>
        <taxon>Alicyclobacillus</taxon>
    </lineage>
</organism>
<dbReference type="EMBL" id="JBHUCX010000004">
    <property type="protein sequence ID" value="MFD1673347.1"/>
    <property type="molecule type" value="Genomic_DNA"/>
</dbReference>
<proteinExistence type="predicted"/>
<dbReference type="RefSeq" id="WP_377940714.1">
    <property type="nucleotide sequence ID" value="NZ_JBHUCX010000004.1"/>
</dbReference>
<sequence>MDAEQQHEQQCTVCGEQIEADSNPTTWLCPDCEASWERERESVW</sequence>
<evidence type="ECO:0000313" key="2">
    <source>
        <dbReference type="Proteomes" id="UP001597079"/>
    </source>
</evidence>
<comment type="caution">
    <text evidence="1">The sequence shown here is derived from an EMBL/GenBank/DDBJ whole genome shotgun (WGS) entry which is preliminary data.</text>
</comment>
<accession>A0ABW4JAH4</accession>
<gene>
    <name evidence="1" type="ORF">ACFSB2_01240</name>
</gene>
<reference evidence="2" key="1">
    <citation type="journal article" date="2019" name="Int. J. Syst. Evol. Microbiol.">
        <title>The Global Catalogue of Microorganisms (GCM) 10K type strain sequencing project: providing services to taxonomists for standard genome sequencing and annotation.</title>
        <authorList>
            <consortium name="The Broad Institute Genomics Platform"/>
            <consortium name="The Broad Institute Genome Sequencing Center for Infectious Disease"/>
            <person name="Wu L."/>
            <person name="Ma J."/>
        </authorList>
    </citation>
    <scope>NUCLEOTIDE SEQUENCE [LARGE SCALE GENOMIC DNA]</scope>
    <source>
        <strain evidence="2">CGMCC 1.12286</strain>
    </source>
</reference>
<evidence type="ECO:0000313" key="1">
    <source>
        <dbReference type="EMBL" id="MFD1673347.1"/>
    </source>
</evidence>
<protein>
    <recommendedName>
        <fullName evidence="3">Small CPxCG-related zinc finger protein</fullName>
    </recommendedName>
</protein>
<dbReference type="Proteomes" id="UP001597079">
    <property type="component" value="Unassembled WGS sequence"/>
</dbReference>